<name>A0A0F7L439_9VIRU</name>
<proteinExistence type="predicted"/>
<reference evidence="2" key="2">
    <citation type="submission" date="2015-03" db="EMBL/GenBank/DDBJ databases">
        <authorList>
            <person name="Chow C.-E.T."/>
            <person name="Winget D.M."/>
            <person name="White R.A.III."/>
            <person name="Hallam S.J."/>
            <person name="Suttle C.A."/>
        </authorList>
    </citation>
    <scope>NUCLEOTIDE SEQUENCE</scope>
    <source>
        <strain evidence="2">Anoxic2_1</strain>
    </source>
</reference>
<reference evidence="2" key="1">
    <citation type="journal article" date="2015" name="Front. Microbiol.">
        <title>Combining genomic sequencing methods to explore viral diversity and reveal potential virus-host interactions.</title>
        <authorList>
            <person name="Chow C.E."/>
            <person name="Winget D.M."/>
            <person name="White R.A.III."/>
            <person name="Hallam S.J."/>
            <person name="Suttle C.A."/>
        </authorList>
    </citation>
    <scope>NUCLEOTIDE SEQUENCE</scope>
    <source>
        <strain evidence="2">Anoxic2_1</strain>
    </source>
</reference>
<protein>
    <submittedName>
        <fullName evidence="2">Uncharacterized protein</fullName>
    </submittedName>
</protein>
<keyword evidence="1" id="KW-0812">Transmembrane</keyword>
<dbReference type="EMBL" id="KR029585">
    <property type="protein sequence ID" value="AKH46705.1"/>
    <property type="molecule type" value="Genomic_DNA"/>
</dbReference>
<organism evidence="2">
    <name type="scientific">uncultured marine virus</name>
    <dbReference type="NCBI Taxonomy" id="186617"/>
    <lineage>
        <taxon>Viruses</taxon>
        <taxon>environmental samples</taxon>
    </lineage>
</organism>
<sequence length="80" mass="8679">MAIAETVQLVIAVGSDGVLVAAAVPLYWLKLGFESRRRLSFADTALMFAFAPLPVTSTKSRPGLAPRNWNVSWCLTAPLF</sequence>
<evidence type="ECO:0000256" key="1">
    <source>
        <dbReference type="SAM" id="Phobius"/>
    </source>
</evidence>
<evidence type="ECO:0000313" key="2">
    <source>
        <dbReference type="EMBL" id="AKH46705.1"/>
    </source>
</evidence>
<keyword evidence="1" id="KW-0472">Membrane</keyword>
<keyword evidence="1" id="KW-1133">Transmembrane helix</keyword>
<accession>A0A0F7L439</accession>
<feature type="transmembrane region" description="Helical" evidence="1">
    <location>
        <begin position="6"/>
        <end position="29"/>
    </location>
</feature>